<evidence type="ECO:0000256" key="2">
    <source>
        <dbReference type="ARBA" id="ARBA00022723"/>
    </source>
</evidence>
<dbReference type="GO" id="GO:0016121">
    <property type="term" value="P:carotene catabolic process"/>
    <property type="evidence" value="ECO:0007669"/>
    <property type="project" value="TreeGrafter"/>
</dbReference>
<evidence type="ECO:0000256" key="5">
    <source>
        <dbReference type="PIRSR" id="PIRSR604294-1"/>
    </source>
</evidence>
<dbReference type="GeneID" id="116187357"/>
<name>A0A6P8BNF0_PUNGR</name>
<protein>
    <submittedName>
        <fullName evidence="7">Carotenoid 9,10(9',10')-cleavage dioxygenase 1-like isoform X1</fullName>
    </submittedName>
</protein>
<reference evidence="7" key="2">
    <citation type="submission" date="2025-08" db="UniProtKB">
        <authorList>
            <consortium name="RefSeq"/>
        </authorList>
    </citation>
    <scope>IDENTIFICATION</scope>
    <source>
        <tissue evidence="7">Leaf</tissue>
    </source>
</reference>
<dbReference type="GO" id="GO:0010436">
    <property type="term" value="F:carotenoid dioxygenase activity"/>
    <property type="evidence" value="ECO:0007669"/>
    <property type="project" value="TreeGrafter"/>
</dbReference>
<feature type="binding site" evidence="5">
    <location>
        <position position="399"/>
    </location>
    <ligand>
        <name>Fe cation</name>
        <dbReference type="ChEBI" id="CHEBI:24875"/>
        <note>catalytic</note>
    </ligand>
</feature>
<keyword evidence="3" id="KW-0223">Dioxygenase</keyword>
<dbReference type="InterPro" id="IPR004294">
    <property type="entry name" value="Carotenoid_Oase"/>
</dbReference>
<sequence length="640" mass="71787">MAMASSSSSCCSSYPSHMAFLQAKCCVQRRPTSFSQDFDNFKVALSSAFKPLMKELQRRHPLRIEVPAPVKETYRKILDTFVNSVFEFVDQPLLPSQSNFLPVEELGKPVLISSIDIEGKIPDDFPEGVYIRNGPNPLFGGLKSTRSVFGRSSHAWIEGEGMLHALYFNKQPKQGYGDGMGFDWSVQYNNRHVETGTFNLERKRTKPSFLPAIEGDSLAVLSAYLLNSLRFGKVNKYISNTNVFEHAGKYYSVAENHIPQEIDISTLGTLGDWDMNGAWNRPFTSHPKRAPGTGELVIIGIDAIKPFMELGIVSADGRRLLHKVDIKLNRCSLCHEIGVTQRYNVIMDFPVTIDIYRLLLGGPLIKFNKESYARIGVMPRYGDSDSIQWFNVELSCAFHIFNCFEDADEVVVRGCRAQESIIPGPDVGLNNSKRFSRRPKPLRVSDRENVNSNSIAEEEEKEAGFLFSRTYEWRLNMKTGDVKERNVTGKEFSVDFPIINGNFTGLRNKFGYAQVVDSSASSKAGPVKIKYGCLSKLYFDEPNDNGDKFSPGSGRCEDAIKVEYHDFGGNIFCSGATFVPRQGGLEEDDGWLITFVHNERTDISQVHIIDCKNVSGEPVAKITLPSRVPYGFHGTYIPRI</sequence>
<keyword evidence="4 5" id="KW-0408">Iron</keyword>
<keyword evidence="3" id="KW-0560">Oxidoreductase</keyword>
<proteinExistence type="inferred from homology"/>
<evidence type="ECO:0000256" key="3">
    <source>
        <dbReference type="ARBA" id="ARBA00022964"/>
    </source>
</evidence>
<dbReference type="PANTHER" id="PTHR10543:SF142">
    <property type="entry name" value="OS06G0162550 PROTEIN"/>
    <property type="match status" value="1"/>
</dbReference>
<evidence type="ECO:0000256" key="1">
    <source>
        <dbReference type="ARBA" id="ARBA00006787"/>
    </source>
</evidence>
<dbReference type="RefSeq" id="XP_031371874.1">
    <property type="nucleotide sequence ID" value="XM_031516014.1"/>
</dbReference>
<dbReference type="GO" id="GO:0046872">
    <property type="term" value="F:metal ion binding"/>
    <property type="evidence" value="ECO:0007669"/>
    <property type="project" value="UniProtKB-KW"/>
</dbReference>
<keyword evidence="6" id="KW-1185">Reference proteome</keyword>
<evidence type="ECO:0000313" key="6">
    <source>
        <dbReference type="Proteomes" id="UP000515151"/>
    </source>
</evidence>
<comment type="similarity">
    <text evidence="1">Belongs to the carotenoid oxygenase family.</text>
</comment>
<evidence type="ECO:0000256" key="4">
    <source>
        <dbReference type="ARBA" id="ARBA00023004"/>
    </source>
</evidence>
<organism evidence="6 7">
    <name type="scientific">Punica granatum</name>
    <name type="common">Pomegranate</name>
    <dbReference type="NCBI Taxonomy" id="22663"/>
    <lineage>
        <taxon>Eukaryota</taxon>
        <taxon>Viridiplantae</taxon>
        <taxon>Streptophyta</taxon>
        <taxon>Embryophyta</taxon>
        <taxon>Tracheophyta</taxon>
        <taxon>Spermatophyta</taxon>
        <taxon>Magnoliopsida</taxon>
        <taxon>eudicotyledons</taxon>
        <taxon>Gunneridae</taxon>
        <taxon>Pentapetalae</taxon>
        <taxon>rosids</taxon>
        <taxon>malvids</taxon>
        <taxon>Myrtales</taxon>
        <taxon>Lythraceae</taxon>
        <taxon>Punica</taxon>
    </lineage>
</organism>
<keyword evidence="2 5" id="KW-0479">Metal-binding</keyword>
<dbReference type="PANTHER" id="PTHR10543">
    <property type="entry name" value="BETA-CAROTENE DIOXYGENASE"/>
    <property type="match status" value="1"/>
</dbReference>
<feature type="binding site" evidence="5">
    <location>
        <position position="286"/>
    </location>
    <ligand>
        <name>Fe cation</name>
        <dbReference type="ChEBI" id="CHEBI:24875"/>
        <note>catalytic</note>
    </ligand>
</feature>
<dbReference type="GO" id="GO:0009570">
    <property type="term" value="C:chloroplast stroma"/>
    <property type="evidence" value="ECO:0007669"/>
    <property type="project" value="TreeGrafter"/>
</dbReference>
<gene>
    <name evidence="7" type="primary">LOC116187357</name>
</gene>
<dbReference type="Pfam" id="PF03055">
    <property type="entry name" value="RPE65"/>
    <property type="match status" value="1"/>
</dbReference>
<reference evidence="6" key="1">
    <citation type="journal article" date="2020" name="Plant Biotechnol. J.">
        <title>The pomegranate (Punica granatum L.) draft genome dissects genetic divergence between soft- and hard-seeded cultivars.</title>
        <authorList>
            <person name="Luo X."/>
            <person name="Li H."/>
            <person name="Wu Z."/>
            <person name="Yao W."/>
            <person name="Zhao P."/>
            <person name="Cao D."/>
            <person name="Yu H."/>
            <person name="Li K."/>
            <person name="Poudel K."/>
            <person name="Zhao D."/>
            <person name="Zhang F."/>
            <person name="Xia X."/>
            <person name="Chen L."/>
            <person name="Wang Q."/>
            <person name="Jing D."/>
            <person name="Cao S."/>
        </authorList>
    </citation>
    <scope>NUCLEOTIDE SEQUENCE [LARGE SCALE GENOMIC DNA]</scope>
    <source>
        <strain evidence="6">cv. Tunisia</strain>
    </source>
</reference>
<evidence type="ECO:0000313" key="7">
    <source>
        <dbReference type="RefSeq" id="XP_031371874.1"/>
    </source>
</evidence>
<dbReference type="AlphaFoldDB" id="A0A6P8BNF0"/>
<dbReference type="OrthoDB" id="1069523at2759"/>
<accession>A0A6P8BNF0</accession>
<feature type="binding site" evidence="5">
    <location>
        <position position="335"/>
    </location>
    <ligand>
        <name>Fe cation</name>
        <dbReference type="ChEBI" id="CHEBI:24875"/>
        <note>catalytic</note>
    </ligand>
</feature>
<comment type="cofactor">
    <cofactor evidence="5">
        <name>Fe(2+)</name>
        <dbReference type="ChEBI" id="CHEBI:29033"/>
    </cofactor>
    <text evidence="5">Binds 1 Fe(2+) ion per subunit.</text>
</comment>
<feature type="binding site" evidence="5">
    <location>
        <position position="633"/>
    </location>
    <ligand>
        <name>Fe cation</name>
        <dbReference type="ChEBI" id="CHEBI:24875"/>
        <note>catalytic</note>
    </ligand>
</feature>
<dbReference type="Proteomes" id="UP000515151">
    <property type="component" value="Chromosome 8"/>
</dbReference>